<comment type="caution">
    <text evidence="2">The sequence shown here is derived from an EMBL/GenBank/DDBJ whole genome shotgun (WGS) entry which is preliminary data.</text>
</comment>
<proteinExistence type="predicted"/>
<accession>A0AB35Y553</accession>
<dbReference type="Proteomes" id="UP001373196">
    <property type="component" value="Unassembled WGS sequence"/>
</dbReference>
<organism evidence="2 3">
    <name type="scientific">Faecalibacterium wellingii</name>
    <dbReference type="NCBI Taxonomy" id="2929491"/>
    <lineage>
        <taxon>Bacteria</taxon>
        <taxon>Bacillati</taxon>
        <taxon>Bacillota</taxon>
        <taxon>Clostridia</taxon>
        <taxon>Eubacteriales</taxon>
        <taxon>Oscillospiraceae</taxon>
        <taxon>Faecalibacterium</taxon>
    </lineage>
</organism>
<evidence type="ECO:0000313" key="3">
    <source>
        <dbReference type="Proteomes" id="UP001373196"/>
    </source>
</evidence>
<protein>
    <submittedName>
        <fullName evidence="2">Uncharacterized protein</fullName>
    </submittedName>
</protein>
<evidence type="ECO:0000256" key="1">
    <source>
        <dbReference type="SAM" id="SignalP"/>
    </source>
</evidence>
<evidence type="ECO:0000313" key="2">
    <source>
        <dbReference type="EMBL" id="MEJ5195991.1"/>
    </source>
</evidence>
<dbReference type="RefSeq" id="WP_339395415.1">
    <property type="nucleotide sequence ID" value="NZ_JBBFGL010000006.1"/>
</dbReference>
<dbReference type="AlphaFoldDB" id="A0AB35Y553"/>
<feature type="signal peptide" evidence="1">
    <location>
        <begin position="1"/>
        <end position="25"/>
    </location>
</feature>
<dbReference type="PROSITE" id="PS51257">
    <property type="entry name" value="PROKAR_LIPOPROTEIN"/>
    <property type="match status" value="1"/>
</dbReference>
<sequence length="171" mass="17964">MKLFKKLAAAALAAVLALSMVGCGAGGTGSALDLKNEVLNLVEDTYYMSGKTATHTTAMDTEAAKLIESAANAGAEEGNNNTVQELLQKYDKGNYIAIFAPQLRTEMMQNAYIQKMNMALSAVTKGESSYDEMIVKIGTPAVGKGDSIEMGAATGTIKGKNYLVLLVKKAA</sequence>
<gene>
    <name evidence="2" type="ORF">WF834_07340</name>
</gene>
<name>A0AB35Y553_9FIRM</name>
<dbReference type="EMBL" id="JBBFGL010000006">
    <property type="protein sequence ID" value="MEJ5195991.1"/>
    <property type="molecule type" value="Genomic_DNA"/>
</dbReference>
<feature type="chain" id="PRO_5044324433" evidence="1">
    <location>
        <begin position="26"/>
        <end position="171"/>
    </location>
</feature>
<reference evidence="2" key="1">
    <citation type="submission" date="2024-03" db="EMBL/GenBank/DDBJ databases">
        <authorList>
            <person name="Plomp N."/>
            <person name="Harmsen H.J."/>
        </authorList>
    </citation>
    <scope>NUCLEOTIDE SEQUENCE</scope>
    <source>
        <strain evidence="2">HTF-128</strain>
    </source>
</reference>
<keyword evidence="1" id="KW-0732">Signal</keyword>